<dbReference type="AlphaFoldDB" id="F0SLK9"/>
<organism evidence="1 2">
    <name type="scientific">Rubinisphaera brasiliensis (strain ATCC 49424 / DSM 5305 / JCM 21570 / IAM 15109 / NBRC 103401 / IFAM 1448)</name>
    <name type="common">Planctomyces brasiliensis</name>
    <dbReference type="NCBI Taxonomy" id="756272"/>
    <lineage>
        <taxon>Bacteria</taxon>
        <taxon>Pseudomonadati</taxon>
        <taxon>Planctomycetota</taxon>
        <taxon>Planctomycetia</taxon>
        <taxon>Planctomycetales</taxon>
        <taxon>Planctomycetaceae</taxon>
        <taxon>Rubinisphaera</taxon>
    </lineage>
</organism>
<gene>
    <name evidence="1" type="ordered locus">Plabr_0062</name>
</gene>
<keyword evidence="2" id="KW-1185">Reference proteome</keyword>
<proteinExistence type="predicted"/>
<dbReference type="KEGG" id="pbs:Plabr_0062"/>
<dbReference type="STRING" id="756272.Plabr_0062"/>
<dbReference type="Proteomes" id="UP000006860">
    <property type="component" value="Chromosome"/>
</dbReference>
<dbReference type="HOGENOM" id="CLU_1593322_0_0_0"/>
<evidence type="ECO:0000313" key="1">
    <source>
        <dbReference type="EMBL" id="ADY57692.1"/>
    </source>
</evidence>
<protein>
    <submittedName>
        <fullName evidence="1">Uncharacterized protein</fullName>
    </submittedName>
</protein>
<sequence>MQLPQLLEAELQQRGQAGTAGPGSLTLTDASGNQLELTYASLDSMSCALEELRLSIPGLANQPFQVIEDWAKALSRKITYLLEQIGPLEFDPQAGEAMIRSTQPSKLPQGTVYYEFLLKSASGNSVTLKRYEAKAGQPGRQSVTMQLTHEVLVRLVQDMLDTLPAIP</sequence>
<accession>F0SLK9</accession>
<evidence type="ECO:0000313" key="2">
    <source>
        <dbReference type="Proteomes" id="UP000006860"/>
    </source>
</evidence>
<dbReference type="OrthoDB" id="282548at2"/>
<dbReference type="eggNOG" id="ENOG5033I5R">
    <property type="taxonomic scope" value="Bacteria"/>
</dbReference>
<dbReference type="EMBL" id="CP002546">
    <property type="protein sequence ID" value="ADY57692.1"/>
    <property type="molecule type" value="Genomic_DNA"/>
</dbReference>
<dbReference type="RefSeq" id="WP_013626436.1">
    <property type="nucleotide sequence ID" value="NC_015174.1"/>
</dbReference>
<reference evidence="2" key="1">
    <citation type="submission" date="2011-02" db="EMBL/GenBank/DDBJ databases">
        <title>The complete genome of Planctomyces brasiliensis DSM 5305.</title>
        <authorList>
            <person name="Lucas S."/>
            <person name="Copeland A."/>
            <person name="Lapidus A."/>
            <person name="Bruce D."/>
            <person name="Goodwin L."/>
            <person name="Pitluck S."/>
            <person name="Kyrpides N."/>
            <person name="Mavromatis K."/>
            <person name="Pagani I."/>
            <person name="Ivanova N."/>
            <person name="Ovchinnikova G."/>
            <person name="Lu M."/>
            <person name="Detter J.C."/>
            <person name="Han C."/>
            <person name="Land M."/>
            <person name="Hauser L."/>
            <person name="Markowitz V."/>
            <person name="Cheng J.-F."/>
            <person name="Hugenholtz P."/>
            <person name="Woyke T."/>
            <person name="Wu D."/>
            <person name="Tindall B."/>
            <person name="Pomrenke H.G."/>
            <person name="Brambilla E."/>
            <person name="Klenk H.-P."/>
            <person name="Eisen J.A."/>
        </authorList>
    </citation>
    <scope>NUCLEOTIDE SEQUENCE [LARGE SCALE GENOMIC DNA]</scope>
    <source>
        <strain evidence="2">ATCC 49424 / DSM 5305 / JCM 21570 / NBRC 103401 / IFAM 1448</strain>
    </source>
</reference>
<name>F0SLK9_RUBBR</name>